<evidence type="ECO:0000256" key="1">
    <source>
        <dbReference type="SAM" id="MobiDB-lite"/>
    </source>
</evidence>
<keyword evidence="3" id="KW-1185">Reference proteome</keyword>
<dbReference type="EMBL" id="JACVVK020000022">
    <property type="protein sequence ID" value="KAK7503084.1"/>
    <property type="molecule type" value="Genomic_DNA"/>
</dbReference>
<organism evidence="2 3">
    <name type="scientific">Batillaria attramentaria</name>
    <dbReference type="NCBI Taxonomy" id="370345"/>
    <lineage>
        <taxon>Eukaryota</taxon>
        <taxon>Metazoa</taxon>
        <taxon>Spiralia</taxon>
        <taxon>Lophotrochozoa</taxon>
        <taxon>Mollusca</taxon>
        <taxon>Gastropoda</taxon>
        <taxon>Caenogastropoda</taxon>
        <taxon>Sorbeoconcha</taxon>
        <taxon>Cerithioidea</taxon>
        <taxon>Batillariidae</taxon>
        <taxon>Batillaria</taxon>
    </lineage>
</organism>
<feature type="compositionally biased region" description="Pro residues" evidence="1">
    <location>
        <begin position="110"/>
        <end position="132"/>
    </location>
</feature>
<dbReference type="Proteomes" id="UP001519460">
    <property type="component" value="Unassembled WGS sequence"/>
</dbReference>
<sequence length="145" mass="16237">MTGRVPNTINTSTTRRSVVCNLRDDWRVPREAARSARCGWAGCSEAPPPCAWRRPNVFTHTIRWVVGLSEVRADKREKAARRYKRDVARELDGWCQPRKNDAAFGRQHPPLQPPIPPPPTLTDFPPSSPPPNHQGDGKLALSGQD</sequence>
<dbReference type="AlphaFoldDB" id="A0ABD0LU24"/>
<comment type="caution">
    <text evidence="2">The sequence shown here is derived from an EMBL/GenBank/DDBJ whole genome shotgun (WGS) entry which is preliminary data.</text>
</comment>
<feature type="region of interest" description="Disordered" evidence="1">
    <location>
        <begin position="94"/>
        <end position="145"/>
    </location>
</feature>
<name>A0ABD0LU24_9CAEN</name>
<protein>
    <submittedName>
        <fullName evidence="2">Uncharacterized protein</fullName>
    </submittedName>
</protein>
<reference evidence="2 3" key="1">
    <citation type="journal article" date="2023" name="Sci. Data">
        <title>Genome assembly of the Korean intertidal mud-creeper Batillaria attramentaria.</title>
        <authorList>
            <person name="Patra A.K."/>
            <person name="Ho P.T."/>
            <person name="Jun S."/>
            <person name="Lee S.J."/>
            <person name="Kim Y."/>
            <person name="Won Y.J."/>
        </authorList>
    </citation>
    <scope>NUCLEOTIDE SEQUENCE [LARGE SCALE GENOMIC DNA]</scope>
    <source>
        <strain evidence="2">Wonlab-2016</strain>
    </source>
</reference>
<evidence type="ECO:0000313" key="2">
    <source>
        <dbReference type="EMBL" id="KAK7503084.1"/>
    </source>
</evidence>
<proteinExistence type="predicted"/>
<accession>A0ABD0LU24</accession>
<gene>
    <name evidence="2" type="ORF">BaRGS_00005710</name>
</gene>
<evidence type="ECO:0000313" key="3">
    <source>
        <dbReference type="Proteomes" id="UP001519460"/>
    </source>
</evidence>